<evidence type="ECO:0000313" key="12">
    <source>
        <dbReference type="EMBL" id="RLK47031.1"/>
    </source>
</evidence>
<dbReference type="GO" id="GO:0000287">
    <property type="term" value="F:magnesium ion binding"/>
    <property type="evidence" value="ECO:0007669"/>
    <property type="project" value="UniProtKB-UniRule"/>
</dbReference>
<feature type="binding site" evidence="11">
    <location>
        <begin position="14"/>
        <end position="19"/>
    </location>
    <ligand>
        <name>ATP</name>
        <dbReference type="ChEBI" id="CHEBI:30616"/>
    </ligand>
</feature>
<dbReference type="PRINTS" id="PR01100">
    <property type="entry name" value="SHIKIMTKNASE"/>
</dbReference>
<evidence type="ECO:0000256" key="8">
    <source>
        <dbReference type="ARBA" id="ARBA00022840"/>
    </source>
</evidence>
<reference evidence="12 13" key="1">
    <citation type="submission" date="2018-10" db="EMBL/GenBank/DDBJ databases">
        <title>Genomic Encyclopedia of Type Strains, Phase IV (KMG-IV): sequencing the most valuable type-strain genomes for metagenomic binning, comparative biology and taxonomic classification.</title>
        <authorList>
            <person name="Goeker M."/>
        </authorList>
    </citation>
    <scope>NUCLEOTIDE SEQUENCE [LARGE SCALE GENOMIC DNA]</scope>
    <source>
        <strain evidence="12 13">DSM 12769</strain>
    </source>
</reference>
<dbReference type="OrthoDB" id="9800332at2"/>
<evidence type="ECO:0000256" key="1">
    <source>
        <dbReference type="ARBA" id="ARBA00004842"/>
    </source>
</evidence>
<keyword evidence="13" id="KW-1185">Reference proteome</keyword>
<dbReference type="InterPro" id="IPR000623">
    <property type="entry name" value="Shikimate_kinase/TSH1"/>
</dbReference>
<evidence type="ECO:0000256" key="11">
    <source>
        <dbReference type="HAMAP-Rule" id="MF_00109"/>
    </source>
</evidence>
<evidence type="ECO:0000256" key="6">
    <source>
        <dbReference type="ARBA" id="ARBA00022741"/>
    </source>
</evidence>
<comment type="function">
    <text evidence="11">Catalyzes the specific phosphorylation of the 3-hydroxyl group of shikimic acid using ATP as a cosubstrate.</text>
</comment>
<dbReference type="CDD" id="cd00464">
    <property type="entry name" value="SK"/>
    <property type="match status" value="1"/>
</dbReference>
<feature type="binding site" evidence="11">
    <location>
        <position position="60"/>
    </location>
    <ligand>
        <name>substrate</name>
    </ligand>
</feature>
<sequence length="179" mass="19498">MNHPPRIYLIGPMGAGKSTVGRRLADALGLPFEDSDSYIVARTGVDIPTIFEIEGEAGFRKREHDAIRALTGREELVLATGGGAVTTPANRDLLGARGIVVYLYTPVETQLARTGKDRNRPLLQTDDPRARLEALMGERDPLYRQIADIVVDTRGGTVRSVARQILKALETPAGQELQP</sequence>
<dbReference type="HAMAP" id="MF_00109">
    <property type="entry name" value="Shikimate_kinase"/>
    <property type="match status" value="1"/>
</dbReference>
<name>A0A498C3J1_9GAMM</name>
<feature type="binding site" evidence="11">
    <location>
        <position position="82"/>
    </location>
    <ligand>
        <name>substrate</name>
    </ligand>
</feature>
<accession>A0A498C3J1</accession>
<dbReference type="PROSITE" id="PS01128">
    <property type="entry name" value="SHIKIMATE_KINASE"/>
    <property type="match status" value="1"/>
</dbReference>
<feature type="binding site" evidence="11">
    <location>
        <position position="139"/>
    </location>
    <ligand>
        <name>substrate</name>
    </ligand>
</feature>
<feature type="binding site" evidence="11">
    <location>
        <position position="36"/>
    </location>
    <ligand>
        <name>substrate</name>
    </ligand>
</feature>
<keyword evidence="4 11" id="KW-0028">Amino-acid biosynthesis</keyword>
<keyword evidence="11" id="KW-0479">Metal-binding</keyword>
<dbReference type="EC" id="2.7.1.71" evidence="3 11"/>
<comment type="pathway">
    <text evidence="1 11">Metabolic intermediate biosynthesis; chorismate biosynthesis; chorismate from D-erythrose 4-phosphate and phosphoenolpyruvate: step 5/7.</text>
</comment>
<dbReference type="GO" id="GO:0009073">
    <property type="term" value="P:aromatic amino acid family biosynthetic process"/>
    <property type="evidence" value="ECO:0007669"/>
    <property type="project" value="UniProtKB-KW"/>
</dbReference>
<dbReference type="GO" id="GO:0004765">
    <property type="term" value="F:shikimate kinase activity"/>
    <property type="evidence" value="ECO:0007669"/>
    <property type="project" value="UniProtKB-UniRule"/>
</dbReference>
<feature type="binding site" evidence="11">
    <location>
        <position position="18"/>
    </location>
    <ligand>
        <name>Mg(2+)</name>
        <dbReference type="ChEBI" id="CHEBI:18420"/>
    </ligand>
</feature>
<protein>
    <recommendedName>
        <fullName evidence="3 11">Shikimate kinase</fullName>
        <shortName evidence="11">SK</shortName>
        <ecNumber evidence="3 11">2.7.1.71</ecNumber>
    </recommendedName>
</protein>
<keyword evidence="7 11" id="KW-0418">Kinase</keyword>
<evidence type="ECO:0000256" key="7">
    <source>
        <dbReference type="ARBA" id="ARBA00022777"/>
    </source>
</evidence>
<evidence type="ECO:0000256" key="9">
    <source>
        <dbReference type="ARBA" id="ARBA00023141"/>
    </source>
</evidence>
<comment type="caution">
    <text evidence="11">Lacks conserved residue(s) required for the propagation of feature annotation.</text>
</comment>
<dbReference type="Pfam" id="PF01202">
    <property type="entry name" value="SKI"/>
    <property type="match status" value="1"/>
</dbReference>
<dbReference type="InterPro" id="IPR031322">
    <property type="entry name" value="Shikimate/glucono_kinase"/>
</dbReference>
<keyword evidence="5 11" id="KW-0808">Transferase</keyword>
<evidence type="ECO:0000256" key="4">
    <source>
        <dbReference type="ARBA" id="ARBA00022605"/>
    </source>
</evidence>
<dbReference type="NCBIfam" id="NF003456">
    <property type="entry name" value="PRK05057.1"/>
    <property type="match status" value="1"/>
</dbReference>
<dbReference type="Proteomes" id="UP000275461">
    <property type="component" value="Unassembled WGS sequence"/>
</dbReference>
<keyword evidence="11" id="KW-0963">Cytoplasm</keyword>
<keyword evidence="6 11" id="KW-0547">Nucleotide-binding</keyword>
<comment type="similarity">
    <text evidence="2 11">Belongs to the shikimate kinase family.</text>
</comment>
<dbReference type="InterPro" id="IPR023000">
    <property type="entry name" value="Shikimate_kinase_CS"/>
</dbReference>
<evidence type="ECO:0000256" key="10">
    <source>
        <dbReference type="ARBA" id="ARBA00048567"/>
    </source>
</evidence>
<dbReference type="GO" id="GO:0005524">
    <property type="term" value="F:ATP binding"/>
    <property type="evidence" value="ECO:0007669"/>
    <property type="project" value="UniProtKB-UniRule"/>
</dbReference>
<evidence type="ECO:0000256" key="2">
    <source>
        <dbReference type="ARBA" id="ARBA00006997"/>
    </source>
</evidence>
<dbReference type="PANTHER" id="PTHR21087">
    <property type="entry name" value="SHIKIMATE KINASE"/>
    <property type="match status" value="1"/>
</dbReference>
<dbReference type="RefSeq" id="WP_121442865.1">
    <property type="nucleotide sequence ID" value="NZ_RCDA01000004.1"/>
</dbReference>
<evidence type="ECO:0000256" key="3">
    <source>
        <dbReference type="ARBA" id="ARBA00012154"/>
    </source>
</evidence>
<evidence type="ECO:0000256" key="5">
    <source>
        <dbReference type="ARBA" id="ARBA00022679"/>
    </source>
</evidence>
<dbReference type="EMBL" id="RCDA01000004">
    <property type="protein sequence ID" value="RLK47031.1"/>
    <property type="molecule type" value="Genomic_DNA"/>
</dbReference>
<dbReference type="SUPFAM" id="SSF52540">
    <property type="entry name" value="P-loop containing nucleoside triphosphate hydrolases"/>
    <property type="match status" value="1"/>
</dbReference>
<dbReference type="Gene3D" id="3.40.50.300">
    <property type="entry name" value="P-loop containing nucleotide triphosphate hydrolases"/>
    <property type="match status" value="1"/>
</dbReference>
<dbReference type="GO" id="GO:0008652">
    <property type="term" value="P:amino acid biosynthetic process"/>
    <property type="evidence" value="ECO:0007669"/>
    <property type="project" value="UniProtKB-KW"/>
</dbReference>
<feature type="binding site" evidence="11">
    <location>
        <position position="120"/>
    </location>
    <ligand>
        <name>ATP</name>
        <dbReference type="ChEBI" id="CHEBI:30616"/>
    </ligand>
</feature>
<evidence type="ECO:0000313" key="13">
    <source>
        <dbReference type="Proteomes" id="UP000275461"/>
    </source>
</evidence>
<comment type="subunit">
    <text evidence="11">Monomer.</text>
</comment>
<comment type="cofactor">
    <cofactor evidence="11">
        <name>Mg(2+)</name>
        <dbReference type="ChEBI" id="CHEBI:18420"/>
    </cofactor>
    <text evidence="11">Binds 1 Mg(2+) ion per subunit.</text>
</comment>
<dbReference type="PANTHER" id="PTHR21087:SF16">
    <property type="entry name" value="SHIKIMATE KINASE 1, CHLOROPLASTIC"/>
    <property type="match status" value="1"/>
</dbReference>
<dbReference type="GO" id="GO:0009423">
    <property type="term" value="P:chorismate biosynthetic process"/>
    <property type="evidence" value="ECO:0007669"/>
    <property type="project" value="UniProtKB-UniRule"/>
</dbReference>
<keyword evidence="8 11" id="KW-0067">ATP-binding</keyword>
<comment type="catalytic activity">
    <reaction evidence="10 11">
        <text>shikimate + ATP = 3-phosphoshikimate + ADP + H(+)</text>
        <dbReference type="Rhea" id="RHEA:13121"/>
        <dbReference type="ChEBI" id="CHEBI:15378"/>
        <dbReference type="ChEBI" id="CHEBI:30616"/>
        <dbReference type="ChEBI" id="CHEBI:36208"/>
        <dbReference type="ChEBI" id="CHEBI:145989"/>
        <dbReference type="ChEBI" id="CHEBI:456216"/>
        <dbReference type="EC" id="2.7.1.71"/>
    </reaction>
</comment>
<dbReference type="InterPro" id="IPR027417">
    <property type="entry name" value="P-loop_NTPase"/>
</dbReference>
<comment type="caution">
    <text evidence="12">The sequence shown here is derived from an EMBL/GenBank/DDBJ whole genome shotgun (WGS) entry which is preliminary data.</text>
</comment>
<gene>
    <name evidence="11" type="primary">aroK</name>
    <name evidence="12" type="ORF">DFR31_2345</name>
</gene>
<organism evidence="12 13">
    <name type="scientific">Alkalispirillum mobile</name>
    <dbReference type="NCBI Taxonomy" id="85925"/>
    <lineage>
        <taxon>Bacteria</taxon>
        <taxon>Pseudomonadati</taxon>
        <taxon>Pseudomonadota</taxon>
        <taxon>Gammaproteobacteria</taxon>
        <taxon>Chromatiales</taxon>
        <taxon>Ectothiorhodospiraceae</taxon>
        <taxon>Alkalispirillum</taxon>
    </lineage>
</organism>
<dbReference type="AlphaFoldDB" id="A0A498C3J1"/>
<dbReference type="GO" id="GO:0005829">
    <property type="term" value="C:cytosol"/>
    <property type="evidence" value="ECO:0007669"/>
    <property type="project" value="TreeGrafter"/>
</dbReference>
<keyword evidence="9 11" id="KW-0057">Aromatic amino acid biosynthesis</keyword>
<dbReference type="UniPathway" id="UPA00053">
    <property type="reaction ID" value="UER00088"/>
</dbReference>
<comment type="subcellular location">
    <subcellularLocation>
        <location evidence="11">Cytoplasm</location>
    </subcellularLocation>
</comment>
<keyword evidence="11" id="KW-0460">Magnesium</keyword>
<proteinExistence type="inferred from homology"/>